<evidence type="ECO:0000313" key="1">
    <source>
        <dbReference type="EMBL" id="BDU76300.1"/>
    </source>
</evidence>
<keyword evidence="2" id="KW-1185">Reference proteome</keyword>
<dbReference type="EMBL" id="AP027081">
    <property type="protein sequence ID" value="BDU76300.1"/>
    <property type="molecule type" value="Genomic_DNA"/>
</dbReference>
<name>A0AA48GVB3_9BACT</name>
<reference evidence="1" key="1">
    <citation type="journal article" date="2023" name="Int. J. Syst. Evol. Microbiol.">
        <title>Mesoterricola silvestris gen. nov., sp. nov., Mesoterricola sediminis sp. nov., Geothrix oryzae sp. nov., Geothrix edaphica sp. nov., Geothrix rubra sp. nov., and Geothrix limicola sp. nov., six novel members of Acidobacteriota isolated from soils.</title>
        <authorList>
            <person name="Itoh H."/>
            <person name="Sugisawa Y."/>
            <person name="Mise K."/>
            <person name="Xu Z."/>
            <person name="Kuniyasu M."/>
            <person name="Ushijima N."/>
            <person name="Kawano K."/>
            <person name="Kobayashi E."/>
            <person name="Shiratori Y."/>
            <person name="Masuda Y."/>
            <person name="Senoo K."/>
        </authorList>
    </citation>
    <scope>NUCLEOTIDE SEQUENCE</scope>
    <source>
        <strain evidence="1">W786</strain>
    </source>
</reference>
<dbReference type="Proteomes" id="UP001228113">
    <property type="component" value="Chromosome"/>
</dbReference>
<evidence type="ECO:0000313" key="2">
    <source>
        <dbReference type="Proteomes" id="UP001228113"/>
    </source>
</evidence>
<organism evidence="1 2">
    <name type="scientific">Mesoterricola sediminis</name>
    <dbReference type="NCBI Taxonomy" id="2927980"/>
    <lineage>
        <taxon>Bacteria</taxon>
        <taxon>Pseudomonadati</taxon>
        <taxon>Acidobacteriota</taxon>
        <taxon>Holophagae</taxon>
        <taxon>Holophagales</taxon>
        <taxon>Holophagaceae</taxon>
        <taxon>Mesoterricola</taxon>
    </lineage>
</organism>
<sequence>MTGFGASLRDFAKGTGIRMDQVVRKVAFDLTSDLVKLTPVDTGLARSNWFIDYQRNPSTGIDKVKSGAPSLQRAATFISTLKAGGVFYITNNVPYIMVLEYGSSNQAPGGMARITVARWQQVVDGAVKAGSQSSRMTIYRGEA</sequence>
<proteinExistence type="predicted"/>
<accession>A0AA48GVB3</accession>
<dbReference type="KEGG" id="msea:METESE_12580"/>
<dbReference type="AlphaFoldDB" id="A0AA48GVB3"/>
<protein>
    <recommendedName>
        <fullName evidence="3">HK97 gp10 family phage protein</fullName>
    </recommendedName>
</protein>
<gene>
    <name evidence="1" type="ORF">METESE_12580</name>
</gene>
<evidence type="ECO:0008006" key="3">
    <source>
        <dbReference type="Google" id="ProtNLM"/>
    </source>
</evidence>